<dbReference type="InterPro" id="IPR036291">
    <property type="entry name" value="NAD(P)-bd_dom_sf"/>
</dbReference>
<dbReference type="PRINTS" id="PR00080">
    <property type="entry name" value="SDRFAMILY"/>
</dbReference>
<dbReference type="EMBL" id="JAMFTS010000005">
    <property type="protein sequence ID" value="KAJ4749563.1"/>
    <property type="molecule type" value="Genomic_DNA"/>
</dbReference>
<keyword evidence="1" id="KW-0521">NADP</keyword>
<evidence type="ECO:0000256" key="1">
    <source>
        <dbReference type="ARBA" id="ARBA00022857"/>
    </source>
</evidence>
<reference evidence="3" key="1">
    <citation type="submission" date="2022-08" db="EMBL/GenBank/DDBJ databases">
        <authorList>
            <person name="Marques A."/>
        </authorList>
    </citation>
    <scope>NUCLEOTIDE SEQUENCE</scope>
    <source>
        <strain evidence="3">RhyPub2mFocal</strain>
        <tissue evidence="3">Leaves</tissue>
    </source>
</reference>
<keyword evidence="4" id="KW-1185">Reference proteome</keyword>
<evidence type="ECO:0000256" key="2">
    <source>
        <dbReference type="ARBA" id="ARBA00023002"/>
    </source>
</evidence>
<comment type="caution">
    <text evidence="3">The sequence shown here is derived from an EMBL/GenBank/DDBJ whole genome shotgun (WGS) entry which is preliminary data.</text>
</comment>
<dbReference type="InterPro" id="IPR002347">
    <property type="entry name" value="SDR_fam"/>
</dbReference>
<dbReference type="PROSITE" id="PS00061">
    <property type="entry name" value="ADH_SHORT"/>
    <property type="match status" value="1"/>
</dbReference>
<dbReference type="Proteomes" id="UP001140206">
    <property type="component" value="Chromosome 5"/>
</dbReference>
<accession>A0AAV8C240</accession>
<dbReference type="PRINTS" id="PR00081">
    <property type="entry name" value="GDHRDH"/>
</dbReference>
<proteinExistence type="predicted"/>
<gene>
    <name evidence="3" type="ORF">LUZ62_083968</name>
</gene>
<dbReference type="AlphaFoldDB" id="A0AAV8C240"/>
<dbReference type="SUPFAM" id="SSF51735">
    <property type="entry name" value="NAD(P)-binding Rossmann-fold domains"/>
    <property type="match status" value="1"/>
</dbReference>
<evidence type="ECO:0000313" key="4">
    <source>
        <dbReference type="Proteomes" id="UP001140206"/>
    </source>
</evidence>
<sequence>MLPFEPARLSSFKGIGNRQCCFHFFHCWYRRFTWFLSLWFCQSRGIVEELAGFGVRVHTCTNEHNLNNLIDEWRSQNLLVTGTVCDVTSRTDREKLMEEVSSIFEGKLDILVNNVGGSGVKPAIEITAEDYSSCMALNFEACFHLSQLAYPLLKASGRGNVVSISSIAGIGSLLGCAHYGSAKGAVIQLSRTLACEWAKDMIRVNCIAPGIINTPLTQSMVNDKELSAKVLEPVPLKRYGEPDEVAAVVAFLCMPAASFVTGQVICVDGGRAVNLG</sequence>
<dbReference type="GO" id="GO:0016491">
    <property type="term" value="F:oxidoreductase activity"/>
    <property type="evidence" value="ECO:0007669"/>
    <property type="project" value="UniProtKB-KW"/>
</dbReference>
<dbReference type="InterPro" id="IPR020904">
    <property type="entry name" value="Sc_DH/Rdtase_CS"/>
</dbReference>
<protein>
    <submittedName>
        <fullName evidence="3">Tropinone reductase</fullName>
    </submittedName>
</protein>
<name>A0AAV8C240_9POAL</name>
<dbReference type="Pfam" id="PF13561">
    <property type="entry name" value="adh_short_C2"/>
    <property type="match status" value="1"/>
</dbReference>
<organism evidence="3 4">
    <name type="scientific">Rhynchospora pubera</name>
    <dbReference type="NCBI Taxonomy" id="906938"/>
    <lineage>
        <taxon>Eukaryota</taxon>
        <taxon>Viridiplantae</taxon>
        <taxon>Streptophyta</taxon>
        <taxon>Embryophyta</taxon>
        <taxon>Tracheophyta</taxon>
        <taxon>Spermatophyta</taxon>
        <taxon>Magnoliopsida</taxon>
        <taxon>Liliopsida</taxon>
        <taxon>Poales</taxon>
        <taxon>Cyperaceae</taxon>
        <taxon>Cyperoideae</taxon>
        <taxon>Rhynchosporeae</taxon>
        <taxon>Rhynchospora</taxon>
    </lineage>
</organism>
<dbReference type="FunFam" id="3.40.50.720:FF:000084">
    <property type="entry name" value="Short-chain dehydrogenase reductase"/>
    <property type="match status" value="1"/>
</dbReference>
<dbReference type="Gene3D" id="3.40.50.720">
    <property type="entry name" value="NAD(P)-binding Rossmann-like Domain"/>
    <property type="match status" value="1"/>
</dbReference>
<dbReference type="InterPro" id="IPR045000">
    <property type="entry name" value="TR"/>
</dbReference>
<evidence type="ECO:0000313" key="3">
    <source>
        <dbReference type="EMBL" id="KAJ4749563.1"/>
    </source>
</evidence>
<keyword evidence="2" id="KW-0560">Oxidoreductase</keyword>
<dbReference type="PANTHER" id="PTHR42898">
    <property type="entry name" value="TROPINONE REDUCTASE"/>
    <property type="match status" value="1"/>
</dbReference>
<dbReference type="PANTHER" id="PTHR42898:SF6">
    <property type="entry name" value="NADP-DEPENDENT MANNITOL DEHYDROGENASE"/>
    <property type="match status" value="1"/>
</dbReference>